<dbReference type="OrthoDB" id="5376804at2759"/>
<keyword evidence="2" id="KW-1133">Transmembrane helix</keyword>
<feature type="compositionally biased region" description="Polar residues" evidence="1">
    <location>
        <begin position="1"/>
        <end position="21"/>
    </location>
</feature>
<dbReference type="PANTHER" id="PTHR35394">
    <property type="entry name" value="DUF3176 DOMAIN-CONTAINING PROTEIN"/>
    <property type="match status" value="1"/>
</dbReference>
<feature type="transmembrane region" description="Helical" evidence="2">
    <location>
        <begin position="586"/>
        <end position="610"/>
    </location>
</feature>
<gene>
    <name evidence="3" type="ORF">HII31_09570</name>
</gene>
<proteinExistence type="predicted"/>
<dbReference type="AlphaFoldDB" id="A0A8H6VEA4"/>
<feature type="compositionally biased region" description="Low complexity" evidence="1">
    <location>
        <begin position="27"/>
        <end position="58"/>
    </location>
</feature>
<sequence>MSQHAGNTQQDPLSEGVSVSQPLLDAPTSTSPSTSSPNRGNPSLTSGPSSNAGSSSISDPARKISMPRTGRFGTWPWLKLWSWEILSTIFSLLCIFAVVGILAAMDGKSLDEWKLPISPNSLVSVFITLSKSALLLMVAEGISQLKWTYFAERRRRLYDLQIFDDASRGPWGAGILLLSIRHKALIASVGALITVISMAMDPFAQQIIEYNTVSRNRTGVVAHLRSARHYSNGYDSIDANSGRQLPDYSGQIATAILGGLSGSILPTSFSCDTGNCTWPTVDNLAICNQCINISETANAVCDALDSGEVIDFQSGLSATLPPTTLYGWKQSCTVSSPQTKGLSLNIWRNLRGYKDVWENGTSSLSSLYSVRESRMNITAQSNCSDCFQQGNVARILAVFPDPLGLTDVLASHPRSWPTKVYECSLDLCTKQYRTSVMNGNLSETLLKTDRLEFPSCLGYIPWNSPLADSVCPGFVRGQVPPNMNSTTLDSMAEDPTSYAVSRGSVDLVKEQFINTTVQTATSISEALDEAEGSNIIPVLLFYANGKNFSKTMDNIAASMSHQVRHNMNATWVAGWTQEPTTRVRVIWLWSTLPIALVFMSIAFLCTAMIVSAQPARHVWKSSILGVAFHRIEGSTPDELDQRELPEWRRWLKKSMLFLRTTRMGGYRCVVHALLQVHDLD</sequence>
<keyword evidence="2" id="KW-0812">Transmembrane</keyword>
<dbReference type="PANTHER" id="PTHR35394:SF5">
    <property type="entry name" value="DUF3176 DOMAIN-CONTAINING PROTEIN"/>
    <property type="match status" value="1"/>
</dbReference>
<evidence type="ECO:0000313" key="3">
    <source>
        <dbReference type="EMBL" id="KAF7189148.1"/>
    </source>
</evidence>
<feature type="region of interest" description="Disordered" evidence="1">
    <location>
        <begin position="1"/>
        <end position="62"/>
    </location>
</feature>
<evidence type="ECO:0000256" key="2">
    <source>
        <dbReference type="SAM" id="Phobius"/>
    </source>
</evidence>
<feature type="transmembrane region" description="Helical" evidence="2">
    <location>
        <begin position="85"/>
        <end position="105"/>
    </location>
</feature>
<keyword evidence="4" id="KW-1185">Reference proteome</keyword>
<organism evidence="3 4">
    <name type="scientific">Pseudocercospora fuligena</name>
    <dbReference type="NCBI Taxonomy" id="685502"/>
    <lineage>
        <taxon>Eukaryota</taxon>
        <taxon>Fungi</taxon>
        <taxon>Dikarya</taxon>
        <taxon>Ascomycota</taxon>
        <taxon>Pezizomycotina</taxon>
        <taxon>Dothideomycetes</taxon>
        <taxon>Dothideomycetidae</taxon>
        <taxon>Mycosphaerellales</taxon>
        <taxon>Mycosphaerellaceae</taxon>
        <taxon>Pseudocercospora</taxon>
    </lineage>
</organism>
<dbReference type="Pfam" id="PF11374">
    <property type="entry name" value="DUF3176"/>
    <property type="match status" value="1"/>
</dbReference>
<name>A0A8H6VEA4_9PEZI</name>
<comment type="caution">
    <text evidence="3">The sequence shown here is derived from an EMBL/GenBank/DDBJ whole genome shotgun (WGS) entry which is preliminary data.</text>
</comment>
<protein>
    <submittedName>
        <fullName evidence="3">Uncharacterized protein</fullName>
    </submittedName>
</protein>
<evidence type="ECO:0000256" key="1">
    <source>
        <dbReference type="SAM" id="MobiDB-lite"/>
    </source>
</evidence>
<dbReference type="EMBL" id="JABCIY010000194">
    <property type="protein sequence ID" value="KAF7189148.1"/>
    <property type="molecule type" value="Genomic_DNA"/>
</dbReference>
<reference evidence="3" key="1">
    <citation type="submission" date="2020-04" db="EMBL/GenBank/DDBJ databases">
        <title>Draft genome resource of the tomato pathogen Pseudocercospora fuligena.</title>
        <authorList>
            <person name="Zaccaron A."/>
        </authorList>
    </citation>
    <scope>NUCLEOTIDE SEQUENCE</scope>
    <source>
        <strain evidence="3">PF001</strain>
    </source>
</reference>
<feature type="transmembrane region" description="Helical" evidence="2">
    <location>
        <begin position="125"/>
        <end position="147"/>
    </location>
</feature>
<dbReference type="Proteomes" id="UP000660729">
    <property type="component" value="Unassembled WGS sequence"/>
</dbReference>
<accession>A0A8H6VEA4</accession>
<evidence type="ECO:0000313" key="4">
    <source>
        <dbReference type="Proteomes" id="UP000660729"/>
    </source>
</evidence>
<keyword evidence="2" id="KW-0472">Membrane</keyword>
<dbReference type="InterPro" id="IPR021514">
    <property type="entry name" value="DUF3176"/>
</dbReference>